<dbReference type="AlphaFoldDB" id="A0AAD9KRH0"/>
<feature type="chain" id="PRO_5042222696" evidence="1">
    <location>
        <begin position="35"/>
        <end position="80"/>
    </location>
</feature>
<evidence type="ECO:0000313" key="3">
    <source>
        <dbReference type="Proteomes" id="UP001209878"/>
    </source>
</evidence>
<comment type="caution">
    <text evidence="2">The sequence shown here is derived from an EMBL/GenBank/DDBJ whole genome shotgun (WGS) entry which is preliminary data.</text>
</comment>
<keyword evidence="3" id="KW-1185">Reference proteome</keyword>
<sequence length="80" mass="9181">MLVVVCGRDKCCLSVRFTCLLCVCTVLCPNCGESHRSYQKRPKRDSSVTSQKNTCDIMDNLNMERYNAEIEKRRTLPCCL</sequence>
<keyword evidence="1" id="KW-0732">Signal</keyword>
<dbReference type="Proteomes" id="UP001209878">
    <property type="component" value="Unassembled WGS sequence"/>
</dbReference>
<protein>
    <submittedName>
        <fullName evidence="2">Uncharacterized protein</fullName>
    </submittedName>
</protein>
<accession>A0AAD9KRH0</accession>
<name>A0AAD9KRH0_RIDPI</name>
<reference evidence="2" key="1">
    <citation type="journal article" date="2023" name="Mol. Biol. Evol.">
        <title>Third-Generation Sequencing Reveals the Adaptive Role of the Epigenome in Three Deep-Sea Polychaetes.</title>
        <authorList>
            <person name="Perez M."/>
            <person name="Aroh O."/>
            <person name="Sun Y."/>
            <person name="Lan Y."/>
            <person name="Juniper S.K."/>
            <person name="Young C.R."/>
            <person name="Angers B."/>
            <person name="Qian P.Y."/>
        </authorList>
    </citation>
    <scope>NUCLEOTIDE SEQUENCE</scope>
    <source>
        <strain evidence="2">R07B-5</strain>
    </source>
</reference>
<proteinExistence type="predicted"/>
<evidence type="ECO:0000256" key="1">
    <source>
        <dbReference type="SAM" id="SignalP"/>
    </source>
</evidence>
<gene>
    <name evidence="2" type="ORF">NP493_678g01046</name>
</gene>
<organism evidence="2 3">
    <name type="scientific">Ridgeia piscesae</name>
    <name type="common">Tubeworm</name>
    <dbReference type="NCBI Taxonomy" id="27915"/>
    <lineage>
        <taxon>Eukaryota</taxon>
        <taxon>Metazoa</taxon>
        <taxon>Spiralia</taxon>
        <taxon>Lophotrochozoa</taxon>
        <taxon>Annelida</taxon>
        <taxon>Polychaeta</taxon>
        <taxon>Sedentaria</taxon>
        <taxon>Canalipalpata</taxon>
        <taxon>Sabellida</taxon>
        <taxon>Siboglinidae</taxon>
        <taxon>Ridgeia</taxon>
    </lineage>
</organism>
<feature type="signal peptide" evidence="1">
    <location>
        <begin position="1"/>
        <end position="34"/>
    </location>
</feature>
<evidence type="ECO:0000313" key="2">
    <source>
        <dbReference type="EMBL" id="KAK2176166.1"/>
    </source>
</evidence>
<dbReference type="EMBL" id="JAODUO010000678">
    <property type="protein sequence ID" value="KAK2176166.1"/>
    <property type="molecule type" value="Genomic_DNA"/>
</dbReference>